<dbReference type="Proteomes" id="UP000199403">
    <property type="component" value="Unassembled WGS sequence"/>
</dbReference>
<keyword evidence="2" id="KW-1185">Reference proteome</keyword>
<dbReference type="STRING" id="1416801.SAMN05192553_102685"/>
<evidence type="ECO:0000313" key="2">
    <source>
        <dbReference type="Proteomes" id="UP000199403"/>
    </source>
</evidence>
<dbReference type="OrthoDB" id="1417601at2"/>
<proteinExistence type="predicted"/>
<reference evidence="2" key="1">
    <citation type="submission" date="2016-10" db="EMBL/GenBank/DDBJ databases">
        <authorList>
            <person name="Varghese N."/>
            <person name="Submissions S."/>
        </authorList>
    </citation>
    <scope>NUCLEOTIDE SEQUENCE [LARGE SCALE GENOMIC DNA]</scope>
    <source>
        <strain evidence="2">IBRC-M 10761</strain>
    </source>
</reference>
<dbReference type="RefSeq" id="WP_092171935.1">
    <property type="nucleotide sequence ID" value="NZ_FNZH01000002.1"/>
</dbReference>
<protein>
    <submittedName>
        <fullName evidence="1">Uncharacterized protein</fullName>
    </submittedName>
</protein>
<sequence>MDKVTVYTWLKAGATLDEGLRLFAQESGEDHPFVGLAHYNHQVAYPILIRELAARAGISLGEVHRIRAGQKTGSFRENWPFLTDPACPPELKVLAADKITAYWSYVRAHEQLFDCTSREEQWATVKMLMENYKENRAIIAEFVHYREHGHVLGKHPIFAEMKELAKLRKLSPIDLVKMEGRLEHTIWRIEHELRKNKKPHLQADRERRLRIKRRQLKEVQRLIGEMQ</sequence>
<organism evidence="1 2">
    <name type="scientific">Cyclobacterium xiamenense</name>
    <dbReference type="NCBI Taxonomy" id="1297121"/>
    <lineage>
        <taxon>Bacteria</taxon>
        <taxon>Pseudomonadati</taxon>
        <taxon>Bacteroidota</taxon>
        <taxon>Cytophagia</taxon>
        <taxon>Cytophagales</taxon>
        <taxon>Cyclobacteriaceae</taxon>
        <taxon>Cyclobacterium</taxon>
    </lineage>
</organism>
<dbReference type="EMBL" id="FNZH01000002">
    <property type="protein sequence ID" value="SEJ15987.1"/>
    <property type="molecule type" value="Genomic_DNA"/>
</dbReference>
<dbReference type="AlphaFoldDB" id="A0A1H6WP65"/>
<accession>A0A1H6WP65</accession>
<name>A0A1H6WP65_9BACT</name>
<gene>
    <name evidence="1" type="ORF">SAMN05192553_102685</name>
</gene>
<evidence type="ECO:0000313" key="1">
    <source>
        <dbReference type="EMBL" id="SEJ15987.1"/>
    </source>
</evidence>